<dbReference type="InterPro" id="IPR001245">
    <property type="entry name" value="Ser-Thr/Tyr_kinase_cat_dom"/>
</dbReference>
<evidence type="ECO:0000256" key="5">
    <source>
        <dbReference type="ARBA" id="ARBA00022679"/>
    </source>
</evidence>
<evidence type="ECO:0000256" key="6">
    <source>
        <dbReference type="ARBA" id="ARBA00022786"/>
    </source>
</evidence>
<dbReference type="AlphaFoldDB" id="A0A660KYI1"/>
<reference evidence="11 12" key="1">
    <citation type="submission" date="2019-06" db="EMBL/GenBank/DDBJ databases">
        <title>A chromosomal-level reference genome of Carpinus fangiana (Coryloideae, Betulaceae).</title>
        <authorList>
            <person name="Yang X."/>
            <person name="Wang Z."/>
            <person name="Zhang L."/>
            <person name="Hao G."/>
            <person name="Liu J."/>
            <person name="Yang Y."/>
        </authorList>
    </citation>
    <scope>NUCLEOTIDE SEQUENCE [LARGE SCALE GENOMIC DNA]</scope>
    <source>
        <strain evidence="11">Cfa_2016G</strain>
        <tissue evidence="11">Leaf</tissue>
    </source>
</reference>
<dbReference type="SUPFAM" id="SSF57850">
    <property type="entry name" value="RING/U-box"/>
    <property type="match status" value="1"/>
</dbReference>
<keyword evidence="12" id="KW-1185">Reference proteome</keyword>
<dbReference type="GO" id="GO:0004672">
    <property type="term" value="F:protein kinase activity"/>
    <property type="evidence" value="ECO:0007669"/>
    <property type="project" value="InterPro"/>
</dbReference>
<evidence type="ECO:0000256" key="8">
    <source>
        <dbReference type="SAM" id="MobiDB-lite"/>
    </source>
</evidence>
<dbReference type="PANTHER" id="PTHR45647:SF43">
    <property type="entry name" value="OS10G0100500 PROTEIN"/>
    <property type="match status" value="1"/>
</dbReference>
<keyword evidence="5" id="KW-0808">Transferase</keyword>
<dbReference type="PROSITE" id="PS00108">
    <property type="entry name" value="PROTEIN_KINASE_ST"/>
    <property type="match status" value="1"/>
</dbReference>
<dbReference type="InterPro" id="IPR011009">
    <property type="entry name" value="Kinase-like_dom_sf"/>
</dbReference>
<dbReference type="Pfam" id="PF04564">
    <property type="entry name" value="U-box"/>
    <property type="match status" value="1"/>
</dbReference>
<dbReference type="EMBL" id="CM017324">
    <property type="protein sequence ID" value="KAE8039046.1"/>
    <property type="molecule type" value="Genomic_DNA"/>
</dbReference>
<sequence length="839" mass="94098">MELLQPTHPPHHDLAGDGFYGFSSLGFHRAVSSLSGLPQIVEEAGNDKIHVAVGKSVERAVALLQWTFKQFRSREICILHIHQPSQAIPTLLGKLPASRANGEVVAAHRREEWAQKMKLLECYVSVCCTENVKASILTIEADQVQKGIVELVNRHGIRKLVIGAMPENCVKVKKTSSKANYAAKNVPLFCEIWFVHKGKRVWTREASEDPNSLPPQPETKTAESFRSMSFQYGKNNAIHPEFLQSNSARSTAFAGISNWFQGETVHVDVASLPTLSHSSRDLQSSFCPTTTTSSENNSAKRMVSSISDPNVEEESLYGQLTESRIEAEAATNEVFAEIIKRKKLESEAIKIISKVKVFESAHAHEVKLRKEAEDALTTTIQDQEKLLEEREEVTRELQRTMRNVALLDSRTKEADRRCDEAIGELNLIQASITTLQQEKQRMRRQKLEALRWLERWRNGQAGAANCYGFIGFVEGLPELAEFSLSDLQTATCNFSESFKIGQGGYGCIYKGEMLGRTVVIRTLDPYNMQGPSEFQQEVQVLGKLQHPHLVTLLGVCTEAWSLIYEYLPNGSLQDHIFRKSNISPLTWKTRTRIIAEISSALCFLHSSKPERIVHGDLKPENIVLSTDLSCKICDFGICRLVTEESLHCPSFRRSTEPKGAFTYTDPEFQRNGVMTSKSDVYSFGLIILQLLTGRQPVGLAAEVRKAVSCEKLALLLDSSAGEWPTFVAMRLAELGLQCCQSSNRDRPDITPSLVRELEQLHVSEERPVPSYFLCPILQEIMHDPQVAADGFTYEGEAMRGWLENGRETSPMTNLKLSHLHLTPNNTLRLAIQDWLCKSS</sequence>
<keyword evidence="7" id="KW-0175">Coiled coil</keyword>
<dbReference type="InterPro" id="IPR013083">
    <property type="entry name" value="Znf_RING/FYVE/PHD"/>
</dbReference>
<dbReference type="GO" id="GO:0005524">
    <property type="term" value="F:ATP binding"/>
    <property type="evidence" value="ECO:0007669"/>
    <property type="project" value="InterPro"/>
</dbReference>
<dbReference type="GO" id="GO:0061630">
    <property type="term" value="F:ubiquitin protein ligase activity"/>
    <property type="evidence" value="ECO:0007669"/>
    <property type="project" value="UniProtKB-EC"/>
</dbReference>
<proteinExistence type="predicted"/>
<dbReference type="GO" id="GO:0016567">
    <property type="term" value="P:protein ubiquitination"/>
    <property type="evidence" value="ECO:0007669"/>
    <property type="project" value="UniProtKB-UniPathway"/>
</dbReference>
<dbReference type="PROSITE" id="PS50011">
    <property type="entry name" value="PROTEIN_KINASE_DOM"/>
    <property type="match status" value="1"/>
</dbReference>
<dbReference type="SMART" id="SM00220">
    <property type="entry name" value="S_TKc"/>
    <property type="match status" value="1"/>
</dbReference>
<dbReference type="InterPro" id="IPR000719">
    <property type="entry name" value="Prot_kinase_dom"/>
</dbReference>
<dbReference type="SMART" id="SM00504">
    <property type="entry name" value="Ubox"/>
    <property type="match status" value="1"/>
</dbReference>
<evidence type="ECO:0000259" key="10">
    <source>
        <dbReference type="PROSITE" id="PS51698"/>
    </source>
</evidence>
<evidence type="ECO:0000256" key="2">
    <source>
        <dbReference type="ARBA" id="ARBA00003861"/>
    </source>
</evidence>
<comment type="function">
    <text evidence="2">Functions as an E3 ubiquitin ligase.</text>
</comment>
<protein>
    <recommendedName>
        <fullName evidence="4">RING-type E3 ubiquitin transferase</fullName>
        <ecNumber evidence="4">2.3.2.27</ecNumber>
    </recommendedName>
</protein>
<dbReference type="CDD" id="cd16655">
    <property type="entry name" value="RING-Ubox_WDSUB1-like"/>
    <property type="match status" value="1"/>
</dbReference>
<dbReference type="Proteomes" id="UP000327013">
    <property type="component" value="Chromosome 4"/>
</dbReference>
<evidence type="ECO:0000313" key="12">
    <source>
        <dbReference type="Proteomes" id="UP000327013"/>
    </source>
</evidence>
<dbReference type="UniPathway" id="UPA00143"/>
<evidence type="ECO:0000256" key="7">
    <source>
        <dbReference type="SAM" id="Coils"/>
    </source>
</evidence>
<dbReference type="PANTHER" id="PTHR45647">
    <property type="entry name" value="OS02G0152300 PROTEIN"/>
    <property type="match status" value="1"/>
</dbReference>
<evidence type="ECO:0000313" key="11">
    <source>
        <dbReference type="EMBL" id="KAE8039046.1"/>
    </source>
</evidence>
<dbReference type="InterPro" id="IPR008271">
    <property type="entry name" value="Ser/Thr_kinase_AS"/>
</dbReference>
<dbReference type="PROSITE" id="PS51698">
    <property type="entry name" value="U_BOX"/>
    <property type="match status" value="1"/>
</dbReference>
<dbReference type="CDD" id="cd01989">
    <property type="entry name" value="USP_STK_Ubox_N"/>
    <property type="match status" value="1"/>
</dbReference>
<dbReference type="OrthoDB" id="4062651at2759"/>
<dbReference type="Gene3D" id="3.30.40.10">
    <property type="entry name" value="Zinc/RING finger domain, C3HC4 (zinc finger)"/>
    <property type="match status" value="1"/>
</dbReference>
<evidence type="ECO:0000256" key="1">
    <source>
        <dbReference type="ARBA" id="ARBA00000900"/>
    </source>
</evidence>
<feature type="coiled-coil region" evidence="7">
    <location>
        <begin position="369"/>
        <end position="445"/>
    </location>
</feature>
<evidence type="ECO:0000259" key="9">
    <source>
        <dbReference type="PROSITE" id="PS50011"/>
    </source>
</evidence>
<feature type="region of interest" description="Disordered" evidence="8">
    <location>
        <begin position="282"/>
        <end position="307"/>
    </location>
</feature>
<dbReference type="Gene3D" id="3.30.200.20">
    <property type="entry name" value="Phosphorylase Kinase, domain 1"/>
    <property type="match status" value="1"/>
</dbReference>
<dbReference type="InterPro" id="IPR003613">
    <property type="entry name" value="Ubox_domain"/>
</dbReference>
<dbReference type="Gene3D" id="3.40.50.620">
    <property type="entry name" value="HUPs"/>
    <property type="match status" value="1"/>
</dbReference>
<comment type="pathway">
    <text evidence="3">Protein modification; protein ubiquitination.</text>
</comment>
<gene>
    <name evidence="11" type="ORF">FH972_011494</name>
</gene>
<dbReference type="InterPro" id="IPR014729">
    <property type="entry name" value="Rossmann-like_a/b/a_fold"/>
</dbReference>
<keyword evidence="6" id="KW-0833">Ubl conjugation pathway</keyword>
<dbReference type="InterPro" id="IPR051348">
    <property type="entry name" value="U-box_ubiquitin_ligases"/>
</dbReference>
<organism evidence="11 12">
    <name type="scientific">Carpinus fangiana</name>
    <dbReference type="NCBI Taxonomy" id="176857"/>
    <lineage>
        <taxon>Eukaryota</taxon>
        <taxon>Viridiplantae</taxon>
        <taxon>Streptophyta</taxon>
        <taxon>Embryophyta</taxon>
        <taxon>Tracheophyta</taxon>
        <taxon>Spermatophyta</taxon>
        <taxon>Magnoliopsida</taxon>
        <taxon>eudicotyledons</taxon>
        <taxon>Gunneridae</taxon>
        <taxon>Pentapetalae</taxon>
        <taxon>rosids</taxon>
        <taxon>fabids</taxon>
        <taxon>Fagales</taxon>
        <taxon>Betulaceae</taxon>
        <taxon>Carpinus</taxon>
    </lineage>
</organism>
<dbReference type="Gene3D" id="1.10.510.10">
    <property type="entry name" value="Transferase(Phosphotransferase) domain 1"/>
    <property type="match status" value="1"/>
</dbReference>
<dbReference type="EC" id="2.3.2.27" evidence="4"/>
<accession>A0A660KYI1</accession>
<evidence type="ECO:0000256" key="4">
    <source>
        <dbReference type="ARBA" id="ARBA00012483"/>
    </source>
</evidence>
<dbReference type="SUPFAM" id="SSF56112">
    <property type="entry name" value="Protein kinase-like (PK-like)"/>
    <property type="match status" value="1"/>
</dbReference>
<feature type="domain" description="Protein kinase" evidence="9">
    <location>
        <begin position="494"/>
        <end position="760"/>
    </location>
</feature>
<dbReference type="Pfam" id="PF07714">
    <property type="entry name" value="PK_Tyr_Ser-Thr"/>
    <property type="match status" value="1"/>
</dbReference>
<evidence type="ECO:0000256" key="3">
    <source>
        <dbReference type="ARBA" id="ARBA00004906"/>
    </source>
</evidence>
<name>A0A660KYI1_9ROSI</name>
<feature type="domain" description="U-box" evidence="10">
    <location>
        <begin position="767"/>
        <end position="839"/>
    </location>
</feature>
<comment type="catalytic activity">
    <reaction evidence="1">
        <text>S-ubiquitinyl-[E2 ubiquitin-conjugating enzyme]-L-cysteine + [acceptor protein]-L-lysine = [E2 ubiquitin-conjugating enzyme]-L-cysteine + N(6)-ubiquitinyl-[acceptor protein]-L-lysine.</text>
        <dbReference type="EC" id="2.3.2.27"/>
    </reaction>
</comment>